<keyword evidence="4" id="KW-1185">Reference proteome</keyword>
<evidence type="ECO:0000313" key="3">
    <source>
        <dbReference type="EMBL" id="ARN84306.1"/>
    </source>
</evidence>
<feature type="chain" id="PRO_5012868256" description="Lipoprotein" evidence="2">
    <location>
        <begin position="21"/>
        <end position="346"/>
    </location>
</feature>
<evidence type="ECO:0000256" key="2">
    <source>
        <dbReference type="SAM" id="SignalP"/>
    </source>
</evidence>
<dbReference type="InterPro" id="IPR003903">
    <property type="entry name" value="UIM_dom"/>
</dbReference>
<proteinExistence type="predicted"/>
<dbReference type="AlphaFoldDB" id="A0A1W6N3F4"/>
<gene>
    <name evidence="3" type="ORF">GQ61_01980</name>
</gene>
<feature type="region of interest" description="Disordered" evidence="1">
    <location>
        <begin position="309"/>
        <end position="346"/>
    </location>
</feature>
<dbReference type="PROSITE" id="PS50330">
    <property type="entry name" value="UIM"/>
    <property type="match status" value="1"/>
</dbReference>
<dbReference type="Proteomes" id="UP000237351">
    <property type="component" value="Chromosome"/>
</dbReference>
<feature type="compositionally biased region" description="Polar residues" evidence="1">
    <location>
        <begin position="312"/>
        <end position="338"/>
    </location>
</feature>
<evidence type="ECO:0008006" key="5">
    <source>
        <dbReference type="Google" id="ProtNLM"/>
    </source>
</evidence>
<keyword evidence="2" id="KW-0732">Signal</keyword>
<dbReference type="Pfam" id="PF23625">
    <property type="entry name" value="UIM_2"/>
    <property type="match status" value="1"/>
</dbReference>
<dbReference type="Gene3D" id="6.10.140.100">
    <property type="match status" value="1"/>
</dbReference>
<protein>
    <recommendedName>
        <fullName evidence="5">Lipoprotein</fullName>
    </recommendedName>
</protein>
<dbReference type="RefSeq" id="WP_085783680.1">
    <property type="nucleotide sequence ID" value="NZ_CP008743.1"/>
</dbReference>
<sequence>MYRSSIRVGGSLLALAAVVACDPSHTSSVYSTTYSTGYSRTAQAKAKASVKAPAPVIVHSSAHHHHHHSNVQASSNQVNIRQKQIINNQIINAPVGASFTAPKPVASKPVQVKAPYQPAPASPQVVNNYVPPVSPVDQNLYAAQEERDLQKALVNSYETKSQEDQRHQNLHALEEQNMQRAIENSLQTKAEEDAWRTAAPQMQTVPVAVEATPSVQNIQPAFDAAKEEERQLQKAMEESLKTYEAETTQQQAFENPVAEPVIAPVPVVEPELPVIQPAVQEAVSEPKAWSPNEGVLVDAGARLMQYKREKTNGSVPSRNEMQGNLQRDMNLSADQANSVLDELGIE</sequence>
<reference evidence="3 4" key="1">
    <citation type="submission" date="2014-06" db="EMBL/GenBank/DDBJ databases">
        <title>The genome of the endonuclear symbiont Nucleicultrix amoebiphila.</title>
        <authorList>
            <person name="Schulz F."/>
            <person name="Horn M."/>
        </authorList>
    </citation>
    <scope>NUCLEOTIDE SEQUENCE [LARGE SCALE GENOMIC DNA]</scope>
    <source>
        <strain evidence="3 4">FS5</strain>
    </source>
</reference>
<evidence type="ECO:0000256" key="1">
    <source>
        <dbReference type="SAM" id="MobiDB-lite"/>
    </source>
</evidence>
<organism evidence="3 4">
    <name type="scientific">Candidatus Nucleicultrix amoebiphila FS5</name>
    <dbReference type="NCBI Taxonomy" id="1414854"/>
    <lineage>
        <taxon>Bacteria</taxon>
        <taxon>Pseudomonadati</taxon>
        <taxon>Pseudomonadota</taxon>
        <taxon>Alphaproteobacteria</taxon>
        <taxon>Holosporales</taxon>
        <taxon>Candidatus Nucleicultricaceae</taxon>
        <taxon>Candidatus Nucleicultrix</taxon>
    </lineage>
</organism>
<evidence type="ECO:0000313" key="4">
    <source>
        <dbReference type="Proteomes" id="UP000237351"/>
    </source>
</evidence>
<dbReference type="PROSITE" id="PS51257">
    <property type="entry name" value="PROKAR_LIPOPROTEIN"/>
    <property type="match status" value="1"/>
</dbReference>
<feature type="signal peptide" evidence="2">
    <location>
        <begin position="1"/>
        <end position="20"/>
    </location>
</feature>
<dbReference type="Pfam" id="PF02809">
    <property type="entry name" value="UIM"/>
    <property type="match status" value="2"/>
</dbReference>
<dbReference type="KEGG" id="naf:GQ61_01980"/>
<dbReference type="EMBL" id="CP008743">
    <property type="protein sequence ID" value="ARN84306.1"/>
    <property type="molecule type" value="Genomic_DNA"/>
</dbReference>
<accession>A0A1W6N3F4</accession>
<name>A0A1W6N3F4_9PROT</name>